<dbReference type="PROSITE" id="PS50937">
    <property type="entry name" value="HTH_MERR_2"/>
    <property type="match status" value="1"/>
</dbReference>
<dbReference type="Pfam" id="PF00376">
    <property type="entry name" value="MerR"/>
    <property type="match status" value="1"/>
</dbReference>
<dbReference type="SUPFAM" id="SSF46955">
    <property type="entry name" value="Putative DNA-binding domain"/>
    <property type="match status" value="1"/>
</dbReference>
<protein>
    <recommendedName>
        <fullName evidence="1">HTH merR-type domain-containing protein</fullName>
    </recommendedName>
</protein>
<gene>
    <name evidence="2" type="ORF">A2893_00850</name>
</gene>
<dbReference type="Gene3D" id="1.10.1660.10">
    <property type="match status" value="1"/>
</dbReference>
<dbReference type="CDD" id="cd04762">
    <property type="entry name" value="HTH_MerR-trunc"/>
    <property type="match status" value="1"/>
</dbReference>
<proteinExistence type="predicted"/>
<dbReference type="GO" id="GO:0006355">
    <property type="term" value="P:regulation of DNA-templated transcription"/>
    <property type="evidence" value="ECO:0007669"/>
    <property type="project" value="InterPro"/>
</dbReference>
<comment type="caution">
    <text evidence="2">The sequence shown here is derived from an EMBL/GenBank/DDBJ whole genome shotgun (WGS) entry which is preliminary data.</text>
</comment>
<dbReference type="Proteomes" id="UP000176725">
    <property type="component" value="Unassembled WGS sequence"/>
</dbReference>
<accession>A0A1F8BK07</accession>
<dbReference type="EMBL" id="MGHH01000010">
    <property type="protein sequence ID" value="OGM64401.1"/>
    <property type="molecule type" value="Genomic_DNA"/>
</dbReference>
<dbReference type="InterPro" id="IPR009061">
    <property type="entry name" value="DNA-bd_dom_put_sf"/>
</dbReference>
<dbReference type="STRING" id="1802521.A2893_00850"/>
<dbReference type="GO" id="GO:0003677">
    <property type="term" value="F:DNA binding"/>
    <property type="evidence" value="ECO:0007669"/>
    <property type="project" value="InterPro"/>
</dbReference>
<dbReference type="Gene3D" id="2.40.300.10">
    <property type="entry name" value="Head decoration protein D"/>
    <property type="match status" value="1"/>
</dbReference>
<dbReference type="NCBIfam" id="TIGR01764">
    <property type="entry name" value="excise"/>
    <property type="match status" value="1"/>
</dbReference>
<reference evidence="2 3" key="1">
    <citation type="journal article" date="2016" name="Nat. Commun.">
        <title>Thousands of microbial genomes shed light on interconnected biogeochemical processes in an aquifer system.</title>
        <authorList>
            <person name="Anantharaman K."/>
            <person name="Brown C.T."/>
            <person name="Hug L.A."/>
            <person name="Sharon I."/>
            <person name="Castelle C.J."/>
            <person name="Probst A.J."/>
            <person name="Thomas B.C."/>
            <person name="Singh A."/>
            <person name="Wilkins M.J."/>
            <person name="Karaoz U."/>
            <person name="Brodie E.L."/>
            <person name="Williams K.H."/>
            <person name="Hubbard S.S."/>
            <person name="Banfield J.F."/>
        </authorList>
    </citation>
    <scope>NUCLEOTIDE SEQUENCE [LARGE SCALE GENOMIC DNA]</scope>
</reference>
<evidence type="ECO:0000313" key="2">
    <source>
        <dbReference type="EMBL" id="OGM64401.1"/>
    </source>
</evidence>
<feature type="domain" description="HTH merR-type" evidence="1">
    <location>
        <begin position="6"/>
        <end position="44"/>
    </location>
</feature>
<evidence type="ECO:0000259" key="1">
    <source>
        <dbReference type="PROSITE" id="PS50937"/>
    </source>
</evidence>
<evidence type="ECO:0000313" key="3">
    <source>
        <dbReference type="Proteomes" id="UP000176725"/>
    </source>
</evidence>
<dbReference type="InterPro" id="IPR000551">
    <property type="entry name" value="MerR-type_HTH_dom"/>
</dbReference>
<dbReference type="InterPro" id="IPR010093">
    <property type="entry name" value="SinI_DNA-bd"/>
</dbReference>
<name>A0A1F8BK07_9BACT</name>
<sequence>MSAQNLLTIKQASEYLSVSGKTLRRWEKSGRLSAIRTSGGHRRYLLPYLKEFKKNSLKRKSALDYSRLFPLDAEIKIPPESTETLTPKTLETNTQKESFSLSPIYKSIPKSSKKIFLTFTTFGLILLLLNPLTKVISNTNIKLPEPVNSIKERISLFLPSEKTEKSGIDQLKEEIQDKEAVVLAATSFQNISFKVFIESEFQEDASFLGNIDANGGDITSTSTDFNFVNSGVSTLNIGGAATDITIGATSGTTTIENSIDVNGNTNDIAGTLNLSGNTLSSGDDLTIDPGGGGVKIGTGTQSTIDLLGDDLFVTGDLELDGSLVVGSDSVNDLTGTGLQVSSGSLQTTLGTSIESSEIIDDTIKEVDLNVSNSPTNAYVLTYNSSTSGFTWAVDQTGGTNLWTDGGAITYLTSTTDDLAFGGTDSTAPFFFDVSTGNLTLDSLTTDSGGVTIASGQDLTIGTIGLNDTGTGPTNSGASLVGTFDEFANSSSSNVQDVLDDLDAAIGSGASKWTQDTGFVYLTNTTDSVTVGGTTELGKLAVDGDANEIQLLVQGNSTQSTNLVVFENSTGTDLLTVDNSGNLTLAGSITVNSEAISDFSGNGLQVSSGLLTIDLTSATDALSSTTSSSSGLEVLSSGLTLLQGCATGQILKWNETTDLWECSNDTGATSAIINVETNDTPIGTNVDTLDFSTDFTLTASPTNEINISVADDILDFTEFQDTLDLDAATEVNLGANNFTFDLDGTGDFVLQDTGTPFATFSDDSSISFSPQSTADITFTTDADSTFVISGLSSSTGNGLCIDGSNNVVVCSAGSGSDVWTLSGSVIYPDAATYNVLVGSTTAGDSIGNLTVTGTEGGKALVVLDDTGTDQNILSASASGTTVMNLDRSGNLSADGVFSFGDSSPDGNAYNTIGTGDAGGAAIGDGSDLYITDSLEVDGTTYLDGALDSNGDVTIADTNIAFDGASTTFTTTGAFTLTPGGAMIFGDGGDSFAVDTTEFDVSGTTGAITINDDGNLGNISIEGTILDINSLDFVGVGSITTGGTTDLTFNPTGGNVIIADGDVLDVYGTTIGLNNDANAFNLLGVAAAGGTAGEDLFWGDRLLCDKDQANCGWITTGGSGESKWTEANSLLYPNNGATLLGVGIGTVTESAIHGLFTVTGTRAGRALAIFNDTGTNQNILSASASGTTVFNLTRNGLIQAADLTLGYNDASALITTSDAETLTIDPTGAGAIALGSADVTSITADAVAISLDATSASNFTVTGSGQSLTLSAAGGGAQEIAMSSAGTGASALNLDATAGGFTLDALTSLSIDVTGATGASNISVAADADAEDLTIAVTGSAGDLILSSADTLLVDATGVLELNSSAGVISIGNDAIAQNINIGTAGARALSLGSASATQFTFTTDDNSDSDFSFTGGATFNDDVTLTLTETENLAITNTITGSNSVEMINVKLTNASSGGTQKGITVYNFDDAANGLTENLIYLANLETTGNTISNYLEITATATDTSTTAINVSDPELFNGISLGDNFIVISGDSINDFNGSGLEVASNVLQVDLDTTAADGSTTSSTSGLEFDGNGELTLIRGCAAGGILEWDNTNFEWDCGTDDTGSGTNYWQLGSSVMLSPGNSTWDLLVGGTATASASFQAYGIETAAGGVADITSDVTTTGDVFGITSSTLTTGTLLNLNTGSSNTWTTGSLLKVNSTATSLTSGNLGLFDWSPTTWATASGDLVKVNIGQYGDLTGNLFALYDNSSELFSVDTAKITSALPHEFTAAGDVSIAYDLIFTNQTASTIDSYGPLTVRAGESFESNNLTLKTYNSGDIVFDLPATGQMIVQGAFALDSQQTLGDSVTPSVAGGSHFLENNSTNRLVTNFTNGTAGQIIYIEISTAANFDLDCTSSNINCGTTDITAFATGDQLFLIYDGTNWNLLGWMDASANNSDNTDGVDIAEFFPSIQSLSPGEVVKVDPENPEHVIKSASAYESRVVGVVSTNPGIVLGEAPGYPIALAGRVPVKISQNSGPIIPGDYLTTSPEPGLAMKSQSNGRVIGQALEPWSPGSGKDLITVFINNSWFEPLGTLTDSGDIKLAEDMQNEGYQKLIDKDGNLIDKLSGLTKIITDGFTAFQGTVDRMLVKVGLVSPQVLTKEIKPLDGEKDIAIQIGDPNQPSFGKLLLKNSSGKTVASVDEIGNVYTEGDISARSATFSGKLASDSLKTNEASIAGELRVGKVIADEVVSQNSLTREEIEGLLAEVEANQTLLAESQSWPTSATGSASLNELALENLYVTNTAAIDSLSVTHSIVVGSDLVIQSSLDTSYQLLATNIDTINAPLSIQSSASQPLYLMAGLVQIDTLGNIQIAGDVTIGGTLSAKSLRLDADSENLTNFGKLLSVTNSLGDEVASVSATGSAEFKGVTTDRLTIKDDPNATSSAILSDMIYHSEASAGIAKVPSRSSVVTIKNPNVKSNSLVFVTPTSPTQNNVLYIKEQKDGEIVVGFDLPTVTDVTFNWWIVDLTASR</sequence>
<organism evidence="2 3">
    <name type="scientific">Candidatus Woesebacteria bacterium RIFCSPLOWO2_01_FULL_39_25</name>
    <dbReference type="NCBI Taxonomy" id="1802521"/>
    <lineage>
        <taxon>Bacteria</taxon>
        <taxon>Candidatus Woeseibacteriota</taxon>
    </lineage>
</organism>